<organism evidence="1 2">
    <name type="scientific">Microlunatus capsulatus</name>
    <dbReference type="NCBI Taxonomy" id="99117"/>
    <lineage>
        <taxon>Bacteria</taxon>
        <taxon>Bacillati</taxon>
        <taxon>Actinomycetota</taxon>
        <taxon>Actinomycetes</taxon>
        <taxon>Propionibacteriales</taxon>
        <taxon>Propionibacteriaceae</taxon>
        <taxon>Microlunatus</taxon>
    </lineage>
</organism>
<evidence type="ECO:0000313" key="1">
    <source>
        <dbReference type="EMBL" id="MBP2415340.1"/>
    </source>
</evidence>
<dbReference type="RefSeq" id="WP_210052280.1">
    <property type="nucleotide sequence ID" value="NZ_BAAAMH010000036.1"/>
</dbReference>
<protein>
    <recommendedName>
        <fullName evidence="3">Alpha/beta hydrolase</fullName>
    </recommendedName>
</protein>
<evidence type="ECO:0008006" key="3">
    <source>
        <dbReference type="Google" id="ProtNLM"/>
    </source>
</evidence>
<evidence type="ECO:0000313" key="2">
    <source>
        <dbReference type="Proteomes" id="UP000758168"/>
    </source>
</evidence>
<dbReference type="InterPro" id="IPR029058">
    <property type="entry name" value="AB_hydrolase_fold"/>
</dbReference>
<sequence length="190" mass="20110">MTVTPWFAQPEEPLGTALLLPGRQAGIATPLLHWPASLLTETGWSVLGVSWDEARLEEAGAAREVRRCAEAALARAQPGRPVLVVAKSLGTLALPWAVEHGLPGVWLTPLLQDAAVATSAAEARVDTLLVGGTADAHWRLPAAVGPGVVEVPDAGHGLQEVGQWRRSVLRQLEVFDRIGELADRVLQAGP</sequence>
<keyword evidence="2" id="KW-1185">Reference proteome</keyword>
<comment type="caution">
    <text evidence="1">The sequence shown here is derived from an EMBL/GenBank/DDBJ whole genome shotgun (WGS) entry which is preliminary data.</text>
</comment>
<name>A0ABS4Z3M7_9ACTN</name>
<gene>
    <name evidence="1" type="ORF">JOF54_000262</name>
</gene>
<dbReference type="EMBL" id="JAGIOB010000001">
    <property type="protein sequence ID" value="MBP2415340.1"/>
    <property type="molecule type" value="Genomic_DNA"/>
</dbReference>
<dbReference type="SUPFAM" id="SSF53474">
    <property type="entry name" value="alpha/beta-Hydrolases"/>
    <property type="match status" value="1"/>
</dbReference>
<dbReference type="Gene3D" id="3.40.50.1820">
    <property type="entry name" value="alpha/beta hydrolase"/>
    <property type="match status" value="1"/>
</dbReference>
<proteinExistence type="predicted"/>
<accession>A0ABS4Z3M7</accession>
<reference evidence="1 2" key="1">
    <citation type="submission" date="2021-03" db="EMBL/GenBank/DDBJ databases">
        <title>Sequencing the genomes of 1000 actinobacteria strains.</title>
        <authorList>
            <person name="Klenk H.-P."/>
        </authorList>
    </citation>
    <scope>NUCLEOTIDE SEQUENCE [LARGE SCALE GENOMIC DNA]</scope>
    <source>
        <strain evidence="1 2">DSM 12936</strain>
    </source>
</reference>
<dbReference type="Proteomes" id="UP000758168">
    <property type="component" value="Unassembled WGS sequence"/>
</dbReference>